<dbReference type="EMBL" id="AOHO01000047">
    <property type="protein sequence ID" value="EME60919.1"/>
    <property type="molecule type" value="Genomic_DNA"/>
</dbReference>
<name>M2ZKM4_9PSEU</name>
<organism evidence="1 2">
    <name type="scientific">Amycolatopsis decaplanina DSM 44594</name>
    <dbReference type="NCBI Taxonomy" id="1284240"/>
    <lineage>
        <taxon>Bacteria</taxon>
        <taxon>Bacillati</taxon>
        <taxon>Actinomycetota</taxon>
        <taxon>Actinomycetes</taxon>
        <taxon>Pseudonocardiales</taxon>
        <taxon>Pseudonocardiaceae</taxon>
        <taxon>Amycolatopsis</taxon>
    </lineage>
</organism>
<proteinExistence type="predicted"/>
<sequence>MQNYAGGGDVAVEYFVLDVLLLDEPYEQRRTVLEAIEPPGKNLVAITPSYSHADLSATGISPHDLLDVAKDRGLEDLVVKAMRPKYTRRPLSSQPT</sequence>
<dbReference type="Proteomes" id="UP000054226">
    <property type="component" value="Unassembled WGS sequence"/>
</dbReference>
<comment type="caution">
    <text evidence="1">The sequence shown here is derived from an EMBL/GenBank/DDBJ whole genome shotgun (WGS) entry which is preliminary data.</text>
</comment>
<evidence type="ECO:0000313" key="1">
    <source>
        <dbReference type="EMBL" id="EME60919.1"/>
    </source>
</evidence>
<keyword evidence="2" id="KW-1185">Reference proteome</keyword>
<protein>
    <submittedName>
        <fullName evidence="1">Uncharacterized protein</fullName>
    </submittedName>
</protein>
<dbReference type="RefSeq" id="WP_007030375.1">
    <property type="nucleotide sequence ID" value="NZ_AOHO01000047.1"/>
</dbReference>
<dbReference type="AlphaFoldDB" id="M2ZKM4"/>
<gene>
    <name evidence="1" type="ORF">H074_12347</name>
</gene>
<dbReference type="PATRIC" id="fig|1284240.4.peg.2517"/>
<evidence type="ECO:0000313" key="2">
    <source>
        <dbReference type="Proteomes" id="UP000054226"/>
    </source>
</evidence>
<dbReference type="Gene3D" id="3.30.470.30">
    <property type="entry name" value="DNA ligase/mRNA capping enzyme"/>
    <property type="match status" value="1"/>
</dbReference>
<accession>M2ZKM4</accession>
<reference evidence="1 2" key="1">
    <citation type="journal article" date="2013" name="Genome Announc.">
        <title>Draft Genome Sequence of Amycolatopsis decaplanina Strain DSM 44594T.</title>
        <authorList>
            <person name="Kaur N."/>
            <person name="Kumar S."/>
            <person name="Bala M."/>
            <person name="Raghava G.P."/>
            <person name="Mayilraj S."/>
        </authorList>
    </citation>
    <scope>NUCLEOTIDE SEQUENCE [LARGE SCALE GENOMIC DNA]</scope>
    <source>
        <strain evidence="1 2">DSM 44594</strain>
    </source>
</reference>